<dbReference type="InterPro" id="IPR003838">
    <property type="entry name" value="ABC3_permease_C"/>
</dbReference>
<feature type="transmembrane region" description="Helical" evidence="6">
    <location>
        <begin position="78"/>
        <end position="102"/>
    </location>
</feature>
<name>A0A383AM82_9ZZZZ</name>
<evidence type="ECO:0000259" key="7">
    <source>
        <dbReference type="Pfam" id="PF02687"/>
    </source>
</evidence>
<sequence length="208" mass="22187">WEDGMPPRPGHDILREHEHDMEAEPPEITAILLGVTSKLATLDIQRKVNTYQAEPLLAILPGATLQELWDSIGTLESALLAISVMVVGTGLLGMMTVSLAALNERRREMAILRSVGARPAHIFGLLVLESGILALAGALAGLAMLYALLGVLQPFIQASFGLRLTIDAPSLWQWTVLGLVVLAGCLAGIIPATRAYRNALADGLIVQT</sequence>
<dbReference type="Pfam" id="PF02687">
    <property type="entry name" value="FtsX"/>
    <property type="match status" value="1"/>
</dbReference>
<evidence type="ECO:0000256" key="1">
    <source>
        <dbReference type="ARBA" id="ARBA00004651"/>
    </source>
</evidence>
<evidence type="ECO:0000256" key="6">
    <source>
        <dbReference type="SAM" id="Phobius"/>
    </source>
</evidence>
<dbReference type="PANTHER" id="PTHR43738">
    <property type="entry name" value="ABC TRANSPORTER, MEMBRANE PROTEIN"/>
    <property type="match status" value="1"/>
</dbReference>
<keyword evidence="5 6" id="KW-0472">Membrane</keyword>
<dbReference type="GO" id="GO:0005886">
    <property type="term" value="C:plasma membrane"/>
    <property type="evidence" value="ECO:0007669"/>
    <property type="project" value="UniProtKB-SubCell"/>
</dbReference>
<dbReference type="EMBL" id="UINC01193261">
    <property type="protein sequence ID" value="SVE08794.1"/>
    <property type="molecule type" value="Genomic_DNA"/>
</dbReference>
<reference evidence="8" key="1">
    <citation type="submission" date="2018-05" db="EMBL/GenBank/DDBJ databases">
        <authorList>
            <person name="Lanie J.A."/>
            <person name="Ng W.-L."/>
            <person name="Kazmierczak K.M."/>
            <person name="Andrzejewski T.M."/>
            <person name="Davidsen T.M."/>
            <person name="Wayne K.J."/>
            <person name="Tettelin H."/>
            <person name="Glass J.I."/>
            <person name="Rusch D."/>
            <person name="Podicherti R."/>
            <person name="Tsui H.-C.T."/>
            <person name="Winkler M.E."/>
        </authorList>
    </citation>
    <scope>NUCLEOTIDE SEQUENCE</scope>
</reference>
<feature type="transmembrane region" description="Helical" evidence="6">
    <location>
        <begin position="123"/>
        <end position="151"/>
    </location>
</feature>
<keyword evidence="2" id="KW-1003">Cell membrane</keyword>
<keyword evidence="4 6" id="KW-1133">Transmembrane helix</keyword>
<evidence type="ECO:0000256" key="2">
    <source>
        <dbReference type="ARBA" id="ARBA00022475"/>
    </source>
</evidence>
<evidence type="ECO:0000256" key="4">
    <source>
        <dbReference type="ARBA" id="ARBA00022989"/>
    </source>
</evidence>
<evidence type="ECO:0000256" key="5">
    <source>
        <dbReference type="ARBA" id="ARBA00023136"/>
    </source>
</evidence>
<proteinExistence type="predicted"/>
<organism evidence="8">
    <name type="scientific">marine metagenome</name>
    <dbReference type="NCBI Taxonomy" id="408172"/>
    <lineage>
        <taxon>unclassified sequences</taxon>
        <taxon>metagenomes</taxon>
        <taxon>ecological metagenomes</taxon>
    </lineage>
</organism>
<dbReference type="AlphaFoldDB" id="A0A383AM82"/>
<protein>
    <recommendedName>
        <fullName evidence="7">ABC3 transporter permease C-terminal domain-containing protein</fullName>
    </recommendedName>
</protein>
<comment type="subcellular location">
    <subcellularLocation>
        <location evidence="1">Cell membrane</location>
        <topology evidence="1">Multi-pass membrane protein</topology>
    </subcellularLocation>
</comment>
<evidence type="ECO:0000313" key="8">
    <source>
        <dbReference type="EMBL" id="SVE08794.1"/>
    </source>
</evidence>
<dbReference type="PANTHER" id="PTHR43738:SF2">
    <property type="entry name" value="ABC TRANSPORTER PERMEASE"/>
    <property type="match status" value="1"/>
</dbReference>
<keyword evidence="3 6" id="KW-0812">Transmembrane</keyword>
<dbReference type="InterPro" id="IPR051125">
    <property type="entry name" value="ABC-4/HrtB_transporter"/>
</dbReference>
<accession>A0A383AM82</accession>
<feature type="transmembrane region" description="Helical" evidence="6">
    <location>
        <begin position="171"/>
        <end position="190"/>
    </location>
</feature>
<gene>
    <name evidence="8" type="ORF">METZ01_LOCUS461648</name>
</gene>
<feature type="non-terminal residue" evidence="8">
    <location>
        <position position="1"/>
    </location>
</feature>
<evidence type="ECO:0000256" key="3">
    <source>
        <dbReference type="ARBA" id="ARBA00022692"/>
    </source>
</evidence>
<feature type="domain" description="ABC3 transporter permease C-terminal" evidence="7">
    <location>
        <begin position="81"/>
        <end position="197"/>
    </location>
</feature>